<evidence type="ECO:0000313" key="2">
    <source>
        <dbReference type="Proteomes" id="UP000271098"/>
    </source>
</evidence>
<name>A0A3P7N268_9BILA</name>
<reference evidence="1 2" key="1">
    <citation type="submission" date="2018-11" db="EMBL/GenBank/DDBJ databases">
        <authorList>
            <consortium name="Pathogen Informatics"/>
        </authorList>
    </citation>
    <scope>NUCLEOTIDE SEQUENCE [LARGE SCALE GENOMIC DNA]</scope>
</reference>
<evidence type="ECO:0000313" key="1">
    <source>
        <dbReference type="EMBL" id="VDN36364.1"/>
    </source>
</evidence>
<proteinExistence type="predicted"/>
<sequence>MRIICHGGYKHVLGLETSKAGLATETTFWGNVIVSPLEGAYVDRAMEPLYENDSGKSGEARSDGLN</sequence>
<dbReference type="Proteomes" id="UP000271098">
    <property type="component" value="Unassembled WGS sequence"/>
</dbReference>
<dbReference type="Gene3D" id="1.10.1410.40">
    <property type="match status" value="1"/>
</dbReference>
<accession>A0A3P7N268</accession>
<gene>
    <name evidence="1" type="ORF">GPUH_LOCUS20588</name>
</gene>
<dbReference type="OrthoDB" id="5775647at2759"/>
<keyword evidence="2" id="KW-1185">Reference proteome</keyword>
<protein>
    <submittedName>
        <fullName evidence="1">Uncharacterized protein</fullName>
    </submittedName>
</protein>
<organism evidence="1 2">
    <name type="scientific">Gongylonema pulchrum</name>
    <dbReference type="NCBI Taxonomy" id="637853"/>
    <lineage>
        <taxon>Eukaryota</taxon>
        <taxon>Metazoa</taxon>
        <taxon>Ecdysozoa</taxon>
        <taxon>Nematoda</taxon>
        <taxon>Chromadorea</taxon>
        <taxon>Rhabditida</taxon>
        <taxon>Spirurina</taxon>
        <taxon>Spiruromorpha</taxon>
        <taxon>Spiruroidea</taxon>
        <taxon>Gongylonematidae</taxon>
        <taxon>Gongylonema</taxon>
    </lineage>
</organism>
<dbReference type="EMBL" id="UYRT01090721">
    <property type="protein sequence ID" value="VDN36364.1"/>
    <property type="molecule type" value="Genomic_DNA"/>
</dbReference>
<dbReference type="AlphaFoldDB" id="A0A3P7N268"/>